<dbReference type="Proteomes" id="UP000588098">
    <property type="component" value="Unassembled WGS sequence"/>
</dbReference>
<keyword evidence="1" id="KW-1133">Transmembrane helix</keyword>
<evidence type="ECO:0000313" key="2">
    <source>
        <dbReference type="EMBL" id="MBB5937974.1"/>
    </source>
</evidence>
<evidence type="ECO:0000256" key="1">
    <source>
        <dbReference type="SAM" id="Phobius"/>
    </source>
</evidence>
<accession>A0A7W9QDI7</accession>
<name>A0A7W9QDI7_9ACTN</name>
<gene>
    <name evidence="2" type="ORF">FHS42_005058</name>
</gene>
<feature type="transmembrane region" description="Helical" evidence="1">
    <location>
        <begin position="6"/>
        <end position="25"/>
    </location>
</feature>
<dbReference type="AlphaFoldDB" id="A0A7W9QDI7"/>
<keyword evidence="1" id="KW-0812">Transmembrane</keyword>
<evidence type="ECO:0000313" key="3">
    <source>
        <dbReference type="Proteomes" id="UP000588098"/>
    </source>
</evidence>
<dbReference type="RefSeq" id="WP_184575387.1">
    <property type="nucleotide sequence ID" value="NZ_JACHJL010000014.1"/>
</dbReference>
<reference evidence="2 3" key="1">
    <citation type="submission" date="2020-08" db="EMBL/GenBank/DDBJ databases">
        <title>Genomic Encyclopedia of Type Strains, Phase III (KMG-III): the genomes of soil and plant-associated and newly described type strains.</title>
        <authorList>
            <person name="Whitman W."/>
        </authorList>
    </citation>
    <scope>NUCLEOTIDE SEQUENCE [LARGE SCALE GENOMIC DNA]</scope>
    <source>
        <strain evidence="2 3">CECT 8305</strain>
    </source>
</reference>
<sequence>MDSVSVVSAAVAVIGAVLTGFFGYWQQRRLHARTERNFMERYRSSLALAAYDLQSRLYNVLRGHVIDQTSAVGHAGYLTLFLSHGTPAEAAYARRSTVFVLAEYLGWAEILRRDIQFLNLGRSHTNRKIMRKLGQVGELVGRVSQTGNELRVFRAHQRAIGELMVHPDSVPGQRWCLGYAEFCRRLDHDEGFVPWFAHLLDDVDRLAVDPAPAMARLQALQNALVELIDLLDPAAVQLPRNRRKFDLATQLIDAQNQP</sequence>
<keyword evidence="3" id="KW-1185">Reference proteome</keyword>
<organism evidence="2 3">
    <name type="scientific">Streptomyces zagrosensis</name>
    <dbReference type="NCBI Taxonomy" id="1042984"/>
    <lineage>
        <taxon>Bacteria</taxon>
        <taxon>Bacillati</taxon>
        <taxon>Actinomycetota</taxon>
        <taxon>Actinomycetes</taxon>
        <taxon>Kitasatosporales</taxon>
        <taxon>Streptomycetaceae</taxon>
        <taxon>Streptomyces</taxon>
    </lineage>
</organism>
<protein>
    <submittedName>
        <fullName evidence="2">Uncharacterized protein</fullName>
    </submittedName>
</protein>
<dbReference type="EMBL" id="JACHJL010000014">
    <property type="protein sequence ID" value="MBB5937974.1"/>
    <property type="molecule type" value="Genomic_DNA"/>
</dbReference>
<keyword evidence="1" id="KW-0472">Membrane</keyword>
<comment type="caution">
    <text evidence="2">The sequence shown here is derived from an EMBL/GenBank/DDBJ whole genome shotgun (WGS) entry which is preliminary data.</text>
</comment>
<proteinExistence type="predicted"/>